<proteinExistence type="predicted"/>
<reference evidence="2" key="2">
    <citation type="submission" date="2017-05" db="EMBL/GenBank/DDBJ databases">
        <authorList>
            <consortium name="The Broad Institute Genomics Platform"/>
            <consortium name="The Broad Institute Genomic Center for Infectious Diseases"/>
            <person name="Earl A."/>
            <person name="Manson A."/>
            <person name="Schwartman J."/>
            <person name="Gilmore M."/>
            <person name="Abouelleil A."/>
            <person name="Cao P."/>
            <person name="Chapman S."/>
            <person name="Cusick C."/>
            <person name="Shea T."/>
            <person name="Young S."/>
            <person name="Neafsey D."/>
            <person name="Nusbaum C."/>
            <person name="Birren B."/>
        </authorList>
    </citation>
    <scope>NUCLEOTIDE SEQUENCE</scope>
    <source>
        <strain evidence="2">9E7_DIV0242</strain>
    </source>
</reference>
<dbReference type="EMBL" id="CP147247">
    <property type="protein sequence ID" value="WYJ91088.1"/>
    <property type="molecule type" value="Genomic_DNA"/>
</dbReference>
<evidence type="ECO:0000313" key="3">
    <source>
        <dbReference type="Proteomes" id="UP000195141"/>
    </source>
</evidence>
<sequence length="43" mass="4774">MKQAWFMSVSEGRGQNMKGIVEAVLSKTRGLGILLCENFCVLK</sequence>
<gene>
    <name evidence="1" type="ORF">A5888_001619</name>
    <name evidence="2" type="ORF">A5888_002856</name>
</gene>
<keyword evidence="3" id="KW-1185">Reference proteome</keyword>
<evidence type="ECO:0000313" key="2">
    <source>
        <dbReference type="EMBL" id="WYJ91088.1"/>
    </source>
</evidence>
<organism evidence="1">
    <name type="scientific">Candidatus Enterococcus clewellii</name>
    <dbReference type="NCBI Taxonomy" id="1834193"/>
    <lineage>
        <taxon>Bacteria</taxon>
        <taxon>Bacillati</taxon>
        <taxon>Bacillota</taxon>
        <taxon>Bacilli</taxon>
        <taxon>Lactobacillales</taxon>
        <taxon>Enterococcaceae</taxon>
        <taxon>Enterococcus</taxon>
    </lineage>
</organism>
<accession>A0A242K8I5</accession>
<dbReference type="AlphaFoldDB" id="A0A242K8I5"/>
<evidence type="ECO:0000313" key="1">
    <source>
        <dbReference type="EMBL" id="OTP17481.1"/>
    </source>
</evidence>
<reference evidence="2" key="3">
    <citation type="submission" date="2024-03" db="EMBL/GenBank/DDBJ databases">
        <title>The Genome Sequence of Enterococcus sp. DIV0242b.</title>
        <authorList>
            <consortium name="The Broad Institute Genomics Platform"/>
            <consortium name="The Broad Institute Microbial Omics Core"/>
            <consortium name="The Broad Institute Genomic Center for Infectious Diseases"/>
            <person name="Earl A."/>
            <person name="Manson A."/>
            <person name="Gilmore M."/>
            <person name="Schwartman J."/>
            <person name="Shea T."/>
            <person name="Abouelleil A."/>
            <person name="Cao P."/>
            <person name="Chapman S."/>
            <person name="Cusick C."/>
            <person name="Young S."/>
            <person name="Neafsey D."/>
            <person name="Nusbaum C."/>
            <person name="Birren B."/>
        </authorList>
    </citation>
    <scope>NUCLEOTIDE SEQUENCE</scope>
    <source>
        <strain evidence="2">9E7_DIV0242</strain>
    </source>
</reference>
<dbReference type="Proteomes" id="UP000195141">
    <property type="component" value="Chromosome"/>
</dbReference>
<protein>
    <submittedName>
        <fullName evidence="1">Uncharacterized protein</fullName>
    </submittedName>
</protein>
<reference evidence="1" key="1">
    <citation type="submission" date="2017-05" db="EMBL/GenBank/DDBJ databases">
        <title>The Genome Sequence of Enterococcus sp. 9E7_DIV0242.</title>
        <authorList>
            <consortium name="The Broad Institute Genomics Platform"/>
            <consortium name="The Broad Institute Genomic Center for Infectious Diseases"/>
            <person name="Earl A."/>
            <person name="Manson A."/>
            <person name="Schwartman J."/>
            <person name="Gilmore M."/>
            <person name="Abouelleil A."/>
            <person name="Cao P."/>
            <person name="Chapman S."/>
            <person name="Cusick C."/>
            <person name="Shea T."/>
            <person name="Young S."/>
            <person name="Neafsey D."/>
            <person name="Nusbaum C."/>
            <person name="Birren B."/>
        </authorList>
    </citation>
    <scope>NUCLEOTIDE SEQUENCE [LARGE SCALE GENOMIC DNA]</scope>
    <source>
        <strain evidence="1">9E7_DIV0242</strain>
    </source>
</reference>
<dbReference type="EMBL" id="NGMM01000002">
    <property type="protein sequence ID" value="OTP17481.1"/>
    <property type="molecule type" value="Genomic_DNA"/>
</dbReference>
<name>A0A242K8I5_9ENTE</name>